<protein>
    <submittedName>
        <fullName evidence="1">Uncharacterized protein</fullName>
    </submittedName>
</protein>
<reference evidence="1 2" key="1">
    <citation type="journal article" date="2015" name="Nat. Commun.">
        <title>Outbred genome sequencing and CRISPR/Cas9 gene editing in butterflies.</title>
        <authorList>
            <person name="Li X."/>
            <person name="Fan D."/>
            <person name="Zhang W."/>
            <person name="Liu G."/>
            <person name="Zhang L."/>
            <person name="Zhao L."/>
            <person name="Fang X."/>
            <person name="Chen L."/>
            <person name="Dong Y."/>
            <person name="Chen Y."/>
            <person name="Ding Y."/>
            <person name="Zhao R."/>
            <person name="Feng M."/>
            <person name="Zhu Y."/>
            <person name="Feng Y."/>
            <person name="Jiang X."/>
            <person name="Zhu D."/>
            <person name="Xiang H."/>
            <person name="Feng X."/>
            <person name="Li S."/>
            <person name="Wang J."/>
            <person name="Zhang G."/>
            <person name="Kronforst M.R."/>
            <person name="Wang W."/>
        </authorList>
    </citation>
    <scope>NUCLEOTIDE SEQUENCE [LARGE SCALE GENOMIC DNA]</scope>
    <source>
        <strain evidence="1">Ya'a_city_454_Pm</strain>
        <tissue evidence="1">Whole body</tissue>
    </source>
</reference>
<dbReference type="EMBL" id="KQ459984">
    <property type="protein sequence ID" value="KPJ18948.1"/>
    <property type="molecule type" value="Genomic_DNA"/>
</dbReference>
<keyword evidence="2" id="KW-1185">Reference proteome</keyword>
<dbReference type="InParanoid" id="A0A194RM96"/>
<dbReference type="STRING" id="76193.A0A194RM96"/>
<organism evidence="1 2">
    <name type="scientific">Papilio machaon</name>
    <name type="common">Old World swallowtail butterfly</name>
    <dbReference type="NCBI Taxonomy" id="76193"/>
    <lineage>
        <taxon>Eukaryota</taxon>
        <taxon>Metazoa</taxon>
        <taxon>Ecdysozoa</taxon>
        <taxon>Arthropoda</taxon>
        <taxon>Hexapoda</taxon>
        <taxon>Insecta</taxon>
        <taxon>Pterygota</taxon>
        <taxon>Neoptera</taxon>
        <taxon>Endopterygota</taxon>
        <taxon>Lepidoptera</taxon>
        <taxon>Glossata</taxon>
        <taxon>Ditrysia</taxon>
        <taxon>Papilionoidea</taxon>
        <taxon>Papilionidae</taxon>
        <taxon>Papilioninae</taxon>
        <taxon>Papilio</taxon>
    </lineage>
</organism>
<accession>A0A194RM96</accession>
<dbReference type="AlphaFoldDB" id="A0A194RM96"/>
<gene>
    <name evidence="1" type="ORF">RR48_12459</name>
</gene>
<name>A0A194RM96_PAPMA</name>
<sequence>MEGTKRIALYISKYYLYRRFLNLLQKDSCLREKLADSELESIPYNVMKRKSQRYYDNWHKVKNDFFKSWTVKPDMWSFCITLEELAANSIDLHKRIHFVDPERPLHMT</sequence>
<evidence type="ECO:0000313" key="1">
    <source>
        <dbReference type="EMBL" id="KPJ18948.1"/>
    </source>
</evidence>
<proteinExistence type="predicted"/>
<dbReference type="Proteomes" id="UP000053240">
    <property type="component" value="Unassembled WGS sequence"/>
</dbReference>
<evidence type="ECO:0000313" key="2">
    <source>
        <dbReference type="Proteomes" id="UP000053240"/>
    </source>
</evidence>